<evidence type="ECO:0000313" key="3">
    <source>
        <dbReference type="Proteomes" id="UP001614216"/>
    </source>
</evidence>
<keyword evidence="1" id="KW-1133">Transmembrane helix</keyword>
<feature type="transmembrane region" description="Helical" evidence="1">
    <location>
        <begin position="58"/>
        <end position="77"/>
    </location>
</feature>
<organism evidence="2 3">
    <name type="scientific">Dorea amylophila</name>
    <dbReference type="NCBI Taxonomy" id="2981789"/>
    <lineage>
        <taxon>Bacteria</taxon>
        <taxon>Bacillati</taxon>
        <taxon>Bacillota</taxon>
        <taxon>Clostridia</taxon>
        <taxon>Lachnospirales</taxon>
        <taxon>Lachnospiraceae</taxon>
        <taxon>Dorea</taxon>
    </lineage>
</organism>
<gene>
    <name evidence="2" type="ORF">ACIF0M_14100</name>
</gene>
<dbReference type="EMBL" id="JBITRD010000016">
    <property type="protein sequence ID" value="MFI7846626.1"/>
    <property type="molecule type" value="Genomic_DNA"/>
</dbReference>
<dbReference type="Proteomes" id="UP001614216">
    <property type="component" value="Unassembled WGS sequence"/>
</dbReference>
<proteinExistence type="predicted"/>
<sequence length="131" mass="15207">MWWTIALFIILCVLISVLPWCRRQEILWLFVSYSIAAVPGNAHMIYRCGKIINAFNISGLAGTIVICAGLFLLLTWIEQLAVLLLGRLIWPEQEAFILEDPVKEKAERKTEEYEKDSEGEEEIYELPCYRR</sequence>
<keyword evidence="3" id="KW-1185">Reference proteome</keyword>
<keyword evidence="1" id="KW-0472">Membrane</keyword>
<keyword evidence="1" id="KW-0812">Transmembrane</keyword>
<name>A0ABW8B1W6_9FIRM</name>
<evidence type="ECO:0000256" key="1">
    <source>
        <dbReference type="SAM" id="Phobius"/>
    </source>
</evidence>
<feature type="transmembrane region" description="Helical" evidence="1">
    <location>
        <begin position="29"/>
        <end position="46"/>
    </location>
</feature>
<accession>A0ABW8B1W6</accession>
<reference evidence="2 3" key="1">
    <citation type="submission" date="2024-08" db="EMBL/GenBank/DDBJ databases">
        <authorList>
            <person name="Vancuren S.J."/>
            <person name="Allen-Vercoe E."/>
        </authorList>
    </citation>
    <scope>NUCLEOTIDE SEQUENCE [LARGE SCALE GENOMIC DNA]</scope>
    <source>
        <strain evidence="2 3">16-6-I_42_FAA</strain>
    </source>
</reference>
<comment type="caution">
    <text evidence="2">The sequence shown here is derived from an EMBL/GenBank/DDBJ whole genome shotgun (WGS) entry which is preliminary data.</text>
</comment>
<evidence type="ECO:0000313" key="2">
    <source>
        <dbReference type="EMBL" id="MFI7846626.1"/>
    </source>
</evidence>
<dbReference type="RefSeq" id="WP_396570465.1">
    <property type="nucleotide sequence ID" value="NZ_JBITRD010000016.1"/>
</dbReference>
<protein>
    <submittedName>
        <fullName evidence="2">Uncharacterized protein</fullName>
    </submittedName>
</protein>